<proteinExistence type="predicted"/>
<keyword evidence="2" id="KW-0472">Membrane</keyword>
<accession>A0A1A9UTJ2</accession>
<sequence length="149" mass="17298">METDTETRAQKGIKVDLQRKNGDQGRTIQSKKRSRHNQIGGDHRAEKDTLLRGNFLHFYYSNQYSGAIQQSSFLFAYSKYQWLRSSFWLLVVYTCLFIIVMGFHSWQTTRECGLSGNLHTHSQLQAQHQGLIEGMNCKRNSYLNACGKR</sequence>
<reference evidence="3" key="1">
    <citation type="submission" date="2020-05" db="UniProtKB">
        <authorList>
            <consortium name="EnsemblMetazoa"/>
        </authorList>
    </citation>
    <scope>IDENTIFICATION</scope>
    <source>
        <strain evidence="3">TTRI</strain>
    </source>
</reference>
<dbReference type="EnsemblMetazoa" id="GAUT014840-RA">
    <property type="protein sequence ID" value="GAUT014840-PA"/>
    <property type="gene ID" value="GAUT014840"/>
</dbReference>
<organism evidence="3 4">
    <name type="scientific">Glossina austeni</name>
    <name type="common">Savannah tsetse fly</name>
    <dbReference type="NCBI Taxonomy" id="7395"/>
    <lineage>
        <taxon>Eukaryota</taxon>
        <taxon>Metazoa</taxon>
        <taxon>Ecdysozoa</taxon>
        <taxon>Arthropoda</taxon>
        <taxon>Hexapoda</taxon>
        <taxon>Insecta</taxon>
        <taxon>Pterygota</taxon>
        <taxon>Neoptera</taxon>
        <taxon>Endopterygota</taxon>
        <taxon>Diptera</taxon>
        <taxon>Brachycera</taxon>
        <taxon>Muscomorpha</taxon>
        <taxon>Hippoboscoidea</taxon>
        <taxon>Glossinidae</taxon>
        <taxon>Glossina</taxon>
    </lineage>
</organism>
<evidence type="ECO:0000313" key="3">
    <source>
        <dbReference type="EnsemblMetazoa" id="GAUT014840-PA"/>
    </source>
</evidence>
<feature type="region of interest" description="Disordered" evidence="1">
    <location>
        <begin position="20"/>
        <end position="42"/>
    </location>
</feature>
<dbReference type="Proteomes" id="UP000078200">
    <property type="component" value="Unassembled WGS sequence"/>
</dbReference>
<protein>
    <submittedName>
        <fullName evidence="3">Uncharacterized protein</fullName>
    </submittedName>
</protein>
<keyword evidence="2" id="KW-0812">Transmembrane</keyword>
<evidence type="ECO:0000313" key="4">
    <source>
        <dbReference type="Proteomes" id="UP000078200"/>
    </source>
</evidence>
<dbReference type="AlphaFoldDB" id="A0A1A9UTJ2"/>
<dbReference type="VEuPathDB" id="VectorBase:GAUT014840"/>
<feature type="transmembrane region" description="Helical" evidence="2">
    <location>
        <begin position="87"/>
        <end position="106"/>
    </location>
</feature>
<keyword evidence="4" id="KW-1185">Reference proteome</keyword>
<evidence type="ECO:0000256" key="2">
    <source>
        <dbReference type="SAM" id="Phobius"/>
    </source>
</evidence>
<evidence type="ECO:0000256" key="1">
    <source>
        <dbReference type="SAM" id="MobiDB-lite"/>
    </source>
</evidence>
<name>A0A1A9UTJ2_GLOAU</name>
<keyword evidence="2" id="KW-1133">Transmembrane helix</keyword>